<dbReference type="Proteomes" id="UP000886885">
    <property type="component" value="Chromosome 11A"/>
</dbReference>
<dbReference type="PANTHER" id="PTHR31618:SF1">
    <property type="entry name" value="EF-HAND DOMAIN-CONTAINING PROTEIN"/>
    <property type="match status" value="1"/>
</dbReference>
<evidence type="ECO:0000256" key="7">
    <source>
        <dbReference type="ARBA" id="ARBA00023136"/>
    </source>
</evidence>
<keyword evidence="7 9" id="KW-0472">Membrane</keyword>
<gene>
    <name evidence="13" type="ORF">POTOM_039784</name>
</gene>
<feature type="transmembrane region" description="Helical" evidence="11">
    <location>
        <begin position="683"/>
        <end position="703"/>
    </location>
</feature>
<feature type="region of interest" description="Disordered" evidence="10">
    <location>
        <begin position="156"/>
        <end position="250"/>
    </location>
</feature>
<evidence type="ECO:0000256" key="2">
    <source>
        <dbReference type="ARBA" id="ARBA00008017"/>
    </source>
</evidence>
<feature type="region of interest" description="Disordered" evidence="10">
    <location>
        <begin position="1"/>
        <end position="22"/>
    </location>
</feature>
<evidence type="ECO:0000256" key="1">
    <source>
        <dbReference type="ARBA" id="ARBA00004141"/>
    </source>
</evidence>
<evidence type="ECO:0000313" key="14">
    <source>
        <dbReference type="Proteomes" id="UP000886885"/>
    </source>
</evidence>
<dbReference type="FunFam" id="2.30.30.60:FF:000003">
    <property type="entry name" value="Predicted mechanosensitive ion channel"/>
    <property type="match status" value="1"/>
</dbReference>
<feature type="transmembrane region" description="Helical" evidence="11">
    <location>
        <begin position="715"/>
        <end position="739"/>
    </location>
</feature>
<dbReference type="Pfam" id="PF00924">
    <property type="entry name" value="MS_channel_2nd"/>
    <property type="match status" value="1"/>
</dbReference>
<feature type="transmembrane region" description="Helical" evidence="11">
    <location>
        <begin position="375"/>
        <end position="393"/>
    </location>
</feature>
<feature type="region of interest" description="Disordered" evidence="10">
    <location>
        <begin position="490"/>
        <end position="540"/>
    </location>
</feature>
<keyword evidence="3" id="KW-0813">Transport</keyword>
<feature type="domain" description="Mechanosensitive ion channel MscS" evidence="12">
    <location>
        <begin position="730"/>
        <end position="791"/>
    </location>
</feature>
<dbReference type="InterPro" id="IPR016688">
    <property type="entry name" value="MscS-like_plants/fungi"/>
</dbReference>
<sequence>MALNSTDPKEVIVSMDGFDDSGVKVMLNNRGGGGRGGGGIWRESSYDFLNDENKKDKRRVINGDDDDSNNNNSDGNGSHEFDFKGHQNINSNNGVTVSASGSGSSKEEEDPPSKLIGQFLHKQKASGEFCLDMDSEMMTHLQDDAVVFHKSLPPVSESPTAIMNRVSFDPNPPGSSESVRRRRDFKDSSPAKESNGGSDEGEILKCSSRNHRSFSSNPSFKRKSTLLKDRPKSRLMDPPPQPPEKSGRVAVGRSGQLKSGFLGKGSVFDEEEDDPLLEEDLPEEYKNDRLDIWILLEWMSLIIIIAALVCSLAIPYLREKDFWRLRLWKWEVFVLVLICGRLVSGWVIRIIVFFIERNFLLRKRVLYFVYGVRKAVQNCLWLGLVLIAWHCLFDKKVERETRSDKLRYVTKVLVCLVVGTLLWLVKTLVVKVLASSFHVSTYFDRIQESLFNQYVIETLSGPPLVEMRRNEEEEERLQAEVQKLQNAGATVPPGLKATANLSPPQSAKVIGSGRLQKSPRIGTPKLSRSLSNKDDEGDEGITIDHLHKLNPKNVSAWNMKRLMNIIRHGALSTLDEKIQNSNDGDEESATKIRSEIEAKAAARKIFQNVARPGCRYIYLDDITRFMQDDEATKTMSLFEGASESKKISKKCLKNWVVNAFRERRALALTLNDTKTAVNKLHRMVNIMVGIVIAVIWLLILGIATSKFLLFLSSQLLLVAFIFGNTCKTVFESIIFLFVIHPFDVGDRCEIDGVQMVVEEMNILTTVFLRFDNQKIIITNSVLATKAIGNYYRSPDMGDAVEFLVHLATPAEKIVIVKQRINRSWSPPVDSTALSVANGGARRWYCGRLLALKRTTPAEALPLLLYIENKKDHWYPSPMIIFKDAEDLTRVRIAVWLTHRMNHQDMGERFVRRSLLLDEMMRIFRELDMQFRLLPLDINVRALPPVTSDRLPANWTS</sequence>
<dbReference type="PIRSF" id="PIRSF017209">
    <property type="entry name" value="Memb_At2g17000_prd"/>
    <property type="match status" value="1"/>
</dbReference>
<feature type="compositionally biased region" description="Low complexity" evidence="10">
    <location>
        <begin position="90"/>
        <end position="104"/>
    </location>
</feature>
<feature type="compositionally biased region" description="Basic and acidic residues" evidence="10">
    <location>
        <begin position="226"/>
        <end position="235"/>
    </location>
</feature>
<feature type="region of interest" description="Disordered" evidence="10">
    <location>
        <begin position="52"/>
        <end position="112"/>
    </location>
</feature>
<feature type="compositionally biased region" description="Basic and acidic residues" evidence="10">
    <location>
        <begin position="52"/>
        <end position="62"/>
    </location>
</feature>
<dbReference type="EMBL" id="JAAWWB010000021">
    <property type="protein sequence ID" value="KAG6756356.1"/>
    <property type="molecule type" value="Genomic_DNA"/>
</dbReference>
<evidence type="ECO:0000256" key="6">
    <source>
        <dbReference type="ARBA" id="ARBA00023065"/>
    </source>
</evidence>
<dbReference type="InterPro" id="IPR006685">
    <property type="entry name" value="MscS_channel_2nd"/>
</dbReference>
<evidence type="ECO:0000256" key="10">
    <source>
        <dbReference type="SAM" id="MobiDB-lite"/>
    </source>
</evidence>
<comment type="subcellular location">
    <subcellularLocation>
        <location evidence="1">Membrane</location>
        <topology evidence="1">Multi-pass membrane protein</topology>
    </subcellularLocation>
</comment>
<comment type="similarity">
    <text evidence="2 9">Belongs to the MscS (TC 1.A.23) family.</text>
</comment>
<keyword evidence="4 11" id="KW-0812">Transmembrane</keyword>
<protein>
    <recommendedName>
        <fullName evidence="9">Mechanosensitive ion channel protein</fullName>
    </recommendedName>
</protein>
<evidence type="ECO:0000256" key="11">
    <source>
        <dbReference type="SAM" id="Phobius"/>
    </source>
</evidence>
<accession>A0A8X7YSM1</accession>
<keyword evidence="6" id="KW-0406">Ion transport</keyword>
<name>A0A8X7YSM1_POPTO</name>
<evidence type="ECO:0000256" key="9">
    <source>
        <dbReference type="PIRNR" id="PIRNR017209"/>
    </source>
</evidence>
<reference evidence="13" key="1">
    <citation type="journal article" date="2020" name="bioRxiv">
        <title>Hybrid origin of Populus tomentosa Carr. identified through genome sequencing and phylogenomic analysis.</title>
        <authorList>
            <person name="An X."/>
            <person name="Gao K."/>
            <person name="Chen Z."/>
            <person name="Li J."/>
            <person name="Yang X."/>
            <person name="Yang X."/>
            <person name="Zhou J."/>
            <person name="Guo T."/>
            <person name="Zhao T."/>
            <person name="Huang S."/>
            <person name="Miao D."/>
            <person name="Khan W.U."/>
            <person name="Rao P."/>
            <person name="Ye M."/>
            <person name="Lei B."/>
            <person name="Liao W."/>
            <person name="Wang J."/>
            <person name="Ji L."/>
            <person name="Li Y."/>
            <person name="Guo B."/>
            <person name="Mustafa N.S."/>
            <person name="Li S."/>
            <person name="Yun Q."/>
            <person name="Keller S.R."/>
            <person name="Mao J."/>
            <person name="Zhang R."/>
            <person name="Strauss S.H."/>
        </authorList>
    </citation>
    <scope>NUCLEOTIDE SEQUENCE</scope>
    <source>
        <strain evidence="13">GM15</strain>
        <tissue evidence="13">Leaf</tissue>
    </source>
</reference>
<dbReference type="GO" id="GO:0006820">
    <property type="term" value="P:monoatomic anion transport"/>
    <property type="evidence" value="ECO:0007669"/>
    <property type="project" value="TreeGrafter"/>
</dbReference>
<organism evidence="13 14">
    <name type="scientific">Populus tomentosa</name>
    <name type="common">Chinese white poplar</name>
    <dbReference type="NCBI Taxonomy" id="118781"/>
    <lineage>
        <taxon>Eukaryota</taxon>
        <taxon>Viridiplantae</taxon>
        <taxon>Streptophyta</taxon>
        <taxon>Embryophyta</taxon>
        <taxon>Tracheophyta</taxon>
        <taxon>Spermatophyta</taxon>
        <taxon>Magnoliopsida</taxon>
        <taxon>eudicotyledons</taxon>
        <taxon>Gunneridae</taxon>
        <taxon>Pentapetalae</taxon>
        <taxon>rosids</taxon>
        <taxon>fabids</taxon>
        <taxon>Malpighiales</taxon>
        <taxon>Salicaceae</taxon>
        <taxon>Saliceae</taxon>
        <taxon>Populus</taxon>
    </lineage>
</organism>
<dbReference type="GO" id="GO:0008381">
    <property type="term" value="F:mechanosensitive monoatomic ion channel activity"/>
    <property type="evidence" value="ECO:0007669"/>
    <property type="project" value="TreeGrafter"/>
</dbReference>
<feature type="transmembrane region" description="Helical" evidence="11">
    <location>
        <begin position="405"/>
        <end position="425"/>
    </location>
</feature>
<feature type="transmembrane region" description="Helical" evidence="11">
    <location>
        <begin position="292"/>
        <end position="318"/>
    </location>
</feature>
<evidence type="ECO:0000256" key="3">
    <source>
        <dbReference type="ARBA" id="ARBA00022448"/>
    </source>
</evidence>
<feature type="transmembrane region" description="Helical" evidence="11">
    <location>
        <begin position="330"/>
        <end position="355"/>
    </location>
</feature>
<keyword evidence="8" id="KW-0407">Ion channel</keyword>
<keyword evidence="14" id="KW-1185">Reference proteome</keyword>
<feature type="region of interest" description="Disordered" evidence="10">
    <location>
        <begin position="256"/>
        <end position="275"/>
    </location>
</feature>
<evidence type="ECO:0000256" key="4">
    <source>
        <dbReference type="ARBA" id="ARBA00022692"/>
    </source>
</evidence>
<dbReference type="AlphaFoldDB" id="A0A8X7YSM1"/>
<evidence type="ECO:0000256" key="8">
    <source>
        <dbReference type="ARBA" id="ARBA00023303"/>
    </source>
</evidence>
<dbReference type="PANTHER" id="PTHR31618">
    <property type="entry name" value="MECHANOSENSITIVE ION CHANNEL PROTEIN 5"/>
    <property type="match status" value="1"/>
</dbReference>
<proteinExistence type="inferred from homology"/>
<evidence type="ECO:0000259" key="12">
    <source>
        <dbReference type="Pfam" id="PF00924"/>
    </source>
</evidence>
<dbReference type="GO" id="GO:0050982">
    <property type="term" value="P:detection of mechanical stimulus"/>
    <property type="evidence" value="ECO:0007669"/>
    <property type="project" value="UniProtKB-ARBA"/>
</dbReference>
<comment type="caution">
    <text evidence="13">The sequence shown here is derived from an EMBL/GenBank/DDBJ whole genome shotgun (WGS) entry which is preliminary data.</text>
</comment>
<evidence type="ECO:0000256" key="5">
    <source>
        <dbReference type="ARBA" id="ARBA00022989"/>
    </source>
</evidence>
<dbReference type="OrthoDB" id="544685at2759"/>
<dbReference type="GO" id="GO:0005886">
    <property type="term" value="C:plasma membrane"/>
    <property type="evidence" value="ECO:0007669"/>
    <property type="project" value="TreeGrafter"/>
</dbReference>
<evidence type="ECO:0000313" key="13">
    <source>
        <dbReference type="EMBL" id="KAG6756356.1"/>
    </source>
</evidence>
<keyword evidence="5 11" id="KW-1133">Transmembrane helix</keyword>